<feature type="compositionally biased region" description="Low complexity" evidence="1">
    <location>
        <begin position="80"/>
        <end position="99"/>
    </location>
</feature>
<protein>
    <submittedName>
        <fullName evidence="2">Uncharacterized protein</fullName>
    </submittedName>
</protein>
<dbReference type="EMBL" id="JAUUTY010000005">
    <property type="protein sequence ID" value="KAK1631368.1"/>
    <property type="molecule type" value="Genomic_DNA"/>
</dbReference>
<keyword evidence="3" id="KW-1185">Reference proteome</keyword>
<name>A0AAD8W3D9_LOLMU</name>
<sequence>MPAAERDGRKSLTGRNEPSQRFYHVSWSFLKAGAETRMVLFEEASDDPSRVDFHTVAVGTACDEAAQVGDEVALACNHGRTISRTSAARTRAGASPRRR</sequence>
<comment type="caution">
    <text evidence="2">The sequence shown here is derived from an EMBL/GenBank/DDBJ whole genome shotgun (WGS) entry which is preliminary data.</text>
</comment>
<evidence type="ECO:0000256" key="1">
    <source>
        <dbReference type="SAM" id="MobiDB-lite"/>
    </source>
</evidence>
<dbReference type="AlphaFoldDB" id="A0AAD8W3D9"/>
<dbReference type="Proteomes" id="UP001231189">
    <property type="component" value="Unassembled WGS sequence"/>
</dbReference>
<evidence type="ECO:0000313" key="2">
    <source>
        <dbReference type="EMBL" id="KAK1631368.1"/>
    </source>
</evidence>
<organism evidence="2 3">
    <name type="scientific">Lolium multiflorum</name>
    <name type="common">Italian ryegrass</name>
    <name type="synonym">Lolium perenne subsp. multiflorum</name>
    <dbReference type="NCBI Taxonomy" id="4521"/>
    <lineage>
        <taxon>Eukaryota</taxon>
        <taxon>Viridiplantae</taxon>
        <taxon>Streptophyta</taxon>
        <taxon>Embryophyta</taxon>
        <taxon>Tracheophyta</taxon>
        <taxon>Spermatophyta</taxon>
        <taxon>Magnoliopsida</taxon>
        <taxon>Liliopsida</taxon>
        <taxon>Poales</taxon>
        <taxon>Poaceae</taxon>
        <taxon>BOP clade</taxon>
        <taxon>Pooideae</taxon>
        <taxon>Poodae</taxon>
        <taxon>Poeae</taxon>
        <taxon>Poeae Chloroplast Group 2 (Poeae type)</taxon>
        <taxon>Loliodinae</taxon>
        <taxon>Loliinae</taxon>
        <taxon>Lolium</taxon>
    </lineage>
</organism>
<feature type="region of interest" description="Disordered" evidence="1">
    <location>
        <begin position="79"/>
        <end position="99"/>
    </location>
</feature>
<reference evidence="2" key="1">
    <citation type="submission" date="2023-07" db="EMBL/GenBank/DDBJ databases">
        <title>A chromosome-level genome assembly of Lolium multiflorum.</title>
        <authorList>
            <person name="Chen Y."/>
            <person name="Copetti D."/>
            <person name="Kolliker R."/>
            <person name="Studer B."/>
        </authorList>
    </citation>
    <scope>NUCLEOTIDE SEQUENCE</scope>
    <source>
        <strain evidence="2">02402/16</strain>
        <tissue evidence="2">Leaf</tissue>
    </source>
</reference>
<proteinExistence type="predicted"/>
<evidence type="ECO:0000313" key="3">
    <source>
        <dbReference type="Proteomes" id="UP001231189"/>
    </source>
</evidence>
<gene>
    <name evidence="2" type="ORF">QYE76_005683</name>
</gene>
<accession>A0AAD8W3D9</accession>